<proteinExistence type="predicted"/>
<feature type="region of interest" description="Disordered" evidence="1">
    <location>
        <begin position="46"/>
        <end position="87"/>
    </location>
</feature>
<dbReference type="EMBL" id="BAAAZO010000013">
    <property type="protein sequence ID" value="GAA3639069.1"/>
    <property type="molecule type" value="Genomic_DNA"/>
</dbReference>
<feature type="compositionally biased region" description="Polar residues" evidence="1">
    <location>
        <begin position="48"/>
        <end position="75"/>
    </location>
</feature>
<evidence type="ECO:0000313" key="2">
    <source>
        <dbReference type="EMBL" id="GAA3639069.1"/>
    </source>
</evidence>
<accession>A0ABP7ARL8</accession>
<gene>
    <name evidence="2" type="ORF">GCM10022223_67620</name>
</gene>
<dbReference type="Proteomes" id="UP001501074">
    <property type="component" value="Unassembled WGS sequence"/>
</dbReference>
<organism evidence="2 3">
    <name type="scientific">Kineosporia mesophila</name>
    <dbReference type="NCBI Taxonomy" id="566012"/>
    <lineage>
        <taxon>Bacteria</taxon>
        <taxon>Bacillati</taxon>
        <taxon>Actinomycetota</taxon>
        <taxon>Actinomycetes</taxon>
        <taxon>Kineosporiales</taxon>
        <taxon>Kineosporiaceae</taxon>
        <taxon>Kineosporia</taxon>
    </lineage>
</organism>
<sequence length="135" mass="13804">MTTVGGRTPGADEGFGFNGVAACAGTGGLSHRGGSFVTVVTVFGRPGQKTSVTPDTLRQNSIRANKQDRSSQMPHNQPDPDLPGTGHLRALHQLLTGFCTLTSCLAAVFTATRNPAPQILGARPGISASGTTICG</sequence>
<reference evidence="3" key="1">
    <citation type="journal article" date="2019" name="Int. J. Syst. Evol. Microbiol.">
        <title>The Global Catalogue of Microorganisms (GCM) 10K type strain sequencing project: providing services to taxonomists for standard genome sequencing and annotation.</title>
        <authorList>
            <consortium name="The Broad Institute Genomics Platform"/>
            <consortium name="The Broad Institute Genome Sequencing Center for Infectious Disease"/>
            <person name="Wu L."/>
            <person name="Ma J."/>
        </authorList>
    </citation>
    <scope>NUCLEOTIDE SEQUENCE [LARGE SCALE GENOMIC DNA]</scope>
    <source>
        <strain evidence="3">JCM 16902</strain>
    </source>
</reference>
<comment type="caution">
    <text evidence="2">The sequence shown here is derived from an EMBL/GenBank/DDBJ whole genome shotgun (WGS) entry which is preliminary data.</text>
</comment>
<evidence type="ECO:0000313" key="3">
    <source>
        <dbReference type="Proteomes" id="UP001501074"/>
    </source>
</evidence>
<name>A0ABP7ARL8_9ACTN</name>
<keyword evidence="3" id="KW-1185">Reference proteome</keyword>
<evidence type="ECO:0000256" key="1">
    <source>
        <dbReference type="SAM" id="MobiDB-lite"/>
    </source>
</evidence>
<protein>
    <submittedName>
        <fullName evidence="2">Uncharacterized protein</fullName>
    </submittedName>
</protein>